<protein>
    <submittedName>
        <fullName evidence="1">Uncharacterized protein</fullName>
    </submittedName>
</protein>
<name>A0AAN7Q7B4_9EURO</name>
<accession>A0AAN7Q7B4</accession>
<comment type="caution">
    <text evidence="1">The sequence shown here is derived from an EMBL/GenBank/DDBJ whole genome shotgun (WGS) entry which is preliminary data.</text>
</comment>
<dbReference type="PANTHER" id="PTHR37012">
    <property type="entry name" value="B-ZIP TRANSCRIPTION FACTOR (EUROFUNG)-RELATED"/>
    <property type="match status" value="1"/>
</dbReference>
<organism evidence="1 2">
    <name type="scientific">Lithohypha guttulata</name>
    <dbReference type="NCBI Taxonomy" id="1690604"/>
    <lineage>
        <taxon>Eukaryota</taxon>
        <taxon>Fungi</taxon>
        <taxon>Dikarya</taxon>
        <taxon>Ascomycota</taxon>
        <taxon>Pezizomycotina</taxon>
        <taxon>Eurotiomycetes</taxon>
        <taxon>Chaetothyriomycetidae</taxon>
        <taxon>Chaetothyriales</taxon>
        <taxon>Trichomeriaceae</taxon>
        <taxon>Lithohypha</taxon>
    </lineage>
</organism>
<dbReference type="AlphaFoldDB" id="A0AAN7Q7B4"/>
<keyword evidence="2" id="KW-1185">Reference proteome</keyword>
<sequence length="294" mass="32689">MSSKISDCSRSETAFSESNVVDAACQTEPVYGLLCTSWLHMSDHGNTSLNSDQIPFLSFQDLQTFWRSLEDSDKPRRKPAINLPSYAWDPLLVTASDPLSQAIIDFRDGARHAIQSGANVDYILGTSTPSLDTFFNQQGATVAVHSTWSWACQFAQAFPGLSLTLQLGTIYIAGLQVRFYMFPCKETFEDLPPILRPVRKQYTVPHPAGLDICHVPALKNFLFTHWDDHNSLLIKLVSSQDCNWPYSDAACFSPEKGPNGAPTMSLVFIEHIRNLNNYTLGPSKLELIPQLAGD</sequence>
<dbReference type="EMBL" id="JAVRRJ010000014">
    <property type="protein sequence ID" value="KAK5080492.1"/>
    <property type="molecule type" value="Genomic_DNA"/>
</dbReference>
<proteinExistence type="predicted"/>
<dbReference type="InterPro" id="IPR021833">
    <property type="entry name" value="DUF3425"/>
</dbReference>
<reference evidence="1 2" key="1">
    <citation type="submission" date="2023-08" db="EMBL/GenBank/DDBJ databases">
        <title>Black Yeasts Isolated from many extreme environments.</title>
        <authorList>
            <person name="Coleine C."/>
            <person name="Stajich J.E."/>
            <person name="Selbmann L."/>
        </authorList>
    </citation>
    <scope>NUCLEOTIDE SEQUENCE [LARGE SCALE GENOMIC DNA]</scope>
    <source>
        <strain evidence="1 2">CCFEE 5910</strain>
    </source>
</reference>
<evidence type="ECO:0000313" key="1">
    <source>
        <dbReference type="EMBL" id="KAK5080492.1"/>
    </source>
</evidence>
<evidence type="ECO:0000313" key="2">
    <source>
        <dbReference type="Proteomes" id="UP001309876"/>
    </source>
</evidence>
<gene>
    <name evidence="1" type="ORF">LTR05_008603</name>
</gene>
<dbReference type="PANTHER" id="PTHR37012:SF2">
    <property type="entry name" value="BZIP DOMAIN-CONTAINING PROTEIN-RELATED"/>
    <property type="match status" value="1"/>
</dbReference>
<dbReference type="Proteomes" id="UP001309876">
    <property type="component" value="Unassembled WGS sequence"/>
</dbReference>
<dbReference type="Pfam" id="PF11905">
    <property type="entry name" value="DUF3425"/>
    <property type="match status" value="1"/>
</dbReference>